<protein>
    <submittedName>
        <fullName evidence="11">Abc transporter transmembrane region</fullName>
    </submittedName>
</protein>
<sequence length="612" mass="67904">MQTPSPDASTREKLRFLWVSYIRQQKRTLLWAIFFGGIAAATAGFGIPYMMEHVFPVVFGKDPLPEGVEAFLRQYFASEDLPDVTLWAAAAMLPLVMMVRGMAAFMNVFLLSKAGLRILENLRLAVFSRLQELPLAYHERFKQGELISRVIHNTQFLQSGMLTIMNDVVIQPLTLVAAMTYLVVAALNSEQVPVLLVNMVVATLCIPIIKKVGSAMLKKMRDMMSGLGDITATVQENLSAQRDVRAFNMEAQQEETFLGQIRRMMTALFRMTVCSQALTPVIEILSAVALAYALYMGCSHGLTLEQFTAIALALYYCYDPIKRLGTVHNQYKLTLTLVDSLLGVLSAKDETPEPERPVPLKHPRGEVRFEHVNFAYVADNPVLRDVDVHVPAGQIVALVGPSGSGKTTFINLLCRFYDVVDGSVKIDGVDVRDVSRKDRTEAVGLVSQHPVMFHTTIKENIRMGRQDATDEEVFRAGALASVNEFTEQHADGYEREIGEGGEGLSGGQRQRVSIARAFLKNAPILILDEATASLDMTSEARIQASLNELAKGHTTFVIAHRFSTIRMAHRILVFESGRIVADGSHEELYASSTLYRDLYDKQIMHAGKEAAV</sequence>
<dbReference type="KEGG" id="agl:PYTT_0587"/>
<evidence type="ECO:0000313" key="11">
    <source>
        <dbReference type="EMBL" id="SEH76752.1"/>
    </source>
</evidence>
<dbReference type="Gene3D" id="1.20.1560.10">
    <property type="entry name" value="ABC transporter type 1, transmembrane domain"/>
    <property type="match status" value="1"/>
</dbReference>
<feature type="transmembrane region" description="Helical" evidence="8">
    <location>
        <begin position="86"/>
        <end position="111"/>
    </location>
</feature>
<dbReference type="InterPro" id="IPR027417">
    <property type="entry name" value="P-loop_NTPase"/>
</dbReference>
<dbReference type="EMBL" id="LT629973">
    <property type="protein sequence ID" value="SEH76752.1"/>
    <property type="molecule type" value="Genomic_DNA"/>
</dbReference>
<feature type="transmembrane region" description="Helical" evidence="8">
    <location>
        <begin position="193"/>
        <end position="213"/>
    </location>
</feature>
<dbReference type="GO" id="GO:0005886">
    <property type="term" value="C:plasma membrane"/>
    <property type="evidence" value="ECO:0007669"/>
    <property type="project" value="UniProtKB-SubCell"/>
</dbReference>
<keyword evidence="2" id="KW-0813">Transport</keyword>
<organism evidence="11 12">
    <name type="scientific">Akkermansia glycaniphila</name>
    <dbReference type="NCBI Taxonomy" id="1679444"/>
    <lineage>
        <taxon>Bacteria</taxon>
        <taxon>Pseudomonadati</taxon>
        <taxon>Verrucomicrobiota</taxon>
        <taxon>Verrucomicrobiia</taxon>
        <taxon>Verrucomicrobiales</taxon>
        <taxon>Akkermansiaceae</taxon>
        <taxon>Akkermansia</taxon>
    </lineage>
</organism>
<dbReference type="PROSITE" id="PS00211">
    <property type="entry name" value="ABC_TRANSPORTER_1"/>
    <property type="match status" value="1"/>
</dbReference>
<dbReference type="SMART" id="SM00382">
    <property type="entry name" value="AAA"/>
    <property type="match status" value="1"/>
</dbReference>
<evidence type="ECO:0000256" key="8">
    <source>
        <dbReference type="SAM" id="Phobius"/>
    </source>
</evidence>
<keyword evidence="6 8" id="KW-1133">Transmembrane helix</keyword>
<dbReference type="Pfam" id="PF00005">
    <property type="entry name" value="ABC_tran"/>
    <property type="match status" value="1"/>
</dbReference>
<dbReference type="InterPro" id="IPR003439">
    <property type="entry name" value="ABC_transporter-like_ATP-bd"/>
</dbReference>
<dbReference type="Proteomes" id="UP000176204">
    <property type="component" value="Chromosome I"/>
</dbReference>
<dbReference type="CDD" id="cd18552">
    <property type="entry name" value="ABC_6TM_MsbA_like"/>
    <property type="match status" value="1"/>
</dbReference>
<evidence type="ECO:0000256" key="4">
    <source>
        <dbReference type="ARBA" id="ARBA00022741"/>
    </source>
</evidence>
<dbReference type="InterPro" id="IPR017871">
    <property type="entry name" value="ABC_transporter-like_CS"/>
</dbReference>
<dbReference type="GO" id="GO:0034040">
    <property type="term" value="F:ATPase-coupled lipid transmembrane transporter activity"/>
    <property type="evidence" value="ECO:0007669"/>
    <property type="project" value="TreeGrafter"/>
</dbReference>
<evidence type="ECO:0000256" key="6">
    <source>
        <dbReference type="ARBA" id="ARBA00022989"/>
    </source>
</evidence>
<feature type="domain" description="ABC transmembrane type-1" evidence="10">
    <location>
        <begin position="31"/>
        <end position="327"/>
    </location>
</feature>
<comment type="subcellular location">
    <subcellularLocation>
        <location evidence="1">Cell membrane</location>
        <topology evidence="1">Multi-pass membrane protein</topology>
    </subcellularLocation>
</comment>
<dbReference type="InterPro" id="IPR003593">
    <property type="entry name" value="AAA+_ATPase"/>
</dbReference>
<evidence type="ECO:0000256" key="5">
    <source>
        <dbReference type="ARBA" id="ARBA00022840"/>
    </source>
</evidence>
<dbReference type="SUPFAM" id="SSF52540">
    <property type="entry name" value="P-loop containing nucleoside triphosphate hydrolases"/>
    <property type="match status" value="1"/>
</dbReference>
<dbReference type="InterPro" id="IPR011527">
    <property type="entry name" value="ABC1_TM_dom"/>
</dbReference>
<dbReference type="Pfam" id="PF00664">
    <property type="entry name" value="ABC_membrane"/>
    <property type="match status" value="1"/>
</dbReference>
<feature type="transmembrane region" description="Helical" evidence="8">
    <location>
        <begin position="29"/>
        <end position="51"/>
    </location>
</feature>
<evidence type="ECO:0000256" key="7">
    <source>
        <dbReference type="ARBA" id="ARBA00023136"/>
    </source>
</evidence>
<name>A0A1H6KM16_9BACT</name>
<dbReference type="GO" id="GO:0016887">
    <property type="term" value="F:ATP hydrolysis activity"/>
    <property type="evidence" value="ECO:0007669"/>
    <property type="project" value="InterPro"/>
</dbReference>
<dbReference type="Gene3D" id="3.40.50.300">
    <property type="entry name" value="P-loop containing nucleotide triphosphate hydrolases"/>
    <property type="match status" value="1"/>
</dbReference>
<feature type="domain" description="ABC transporter" evidence="9">
    <location>
        <begin position="367"/>
        <end position="601"/>
    </location>
</feature>
<dbReference type="SUPFAM" id="SSF90123">
    <property type="entry name" value="ABC transporter transmembrane region"/>
    <property type="match status" value="1"/>
</dbReference>
<dbReference type="PANTHER" id="PTHR24221">
    <property type="entry name" value="ATP-BINDING CASSETTE SUB-FAMILY B"/>
    <property type="match status" value="1"/>
</dbReference>
<dbReference type="PANTHER" id="PTHR24221:SF654">
    <property type="entry name" value="ATP-BINDING CASSETTE SUB-FAMILY B MEMBER 6"/>
    <property type="match status" value="1"/>
</dbReference>
<feature type="transmembrane region" description="Helical" evidence="8">
    <location>
        <begin position="267"/>
        <end position="295"/>
    </location>
</feature>
<dbReference type="PROSITE" id="PS50893">
    <property type="entry name" value="ABC_TRANSPORTER_2"/>
    <property type="match status" value="1"/>
</dbReference>
<feature type="transmembrane region" description="Helical" evidence="8">
    <location>
        <begin position="168"/>
        <end position="187"/>
    </location>
</feature>
<evidence type="ECO:0000256" key="2">
    <source>
        <dbReference type="ARBA" id="ARBA00022448"/>
    </source>
</evidence>
<evidence type="ECO:0000256" key="3">
    <source>
        <dbReference type="ARBA" id="ARBA00022692"/>
    </source>
</evidence>
<keyword evidence="5" id="KW-0067">ATP-binding</keyword>
<dbReference type="InterPro" id="IPR036640">
    <property type="entry name" value="ABC1_TM_sf"/>
</dbReference>
<reference evidence="12" key="1">
    <citation type="submission" date="2016-09" db="EMBL/GenBank/DDBJ databases">
        <authorList>
            <person name="Koehorst J."/>
        </authorList>
    </citation>
    <scope>NUCLEOTIDE SEQUENCE [LARGE SCALE GENOMIC DNA]</scope>
</reference>
<dbReference type="GO" id="GO:0140359">
    <property type="term" value="F:ABC-type transporter activity"/>
    <property type="evidence" value="ECO:0007669"/>
    <property type="project" value="InterPro"/>
</dbReference>
<dbReference type="OrthoDB" id="9761126at2"/>
<evidence type="ECO:0000259" key="9">
    <source>
        <dbReference type="PROSITE" id="PS50893"/>
    </source>
</evidence>
<dbReference type="PROSITE" id="PS50929">
    <property type="entry name" value="ABC_TM1F"/>
    <property type="match status" value="1"/>
</dbReference>
<dbReference type="RefSeq" id="WP_067773236.1">
    <property type="nucleotide sequence ID" value="NZ_LT629973.1"/>
</dbReference>
<gene>
    <name evidence="11" type="ORF">PYTT_0587</name>
</gene>
<dbReference type="InterPro" id="IPR039421">
    <property type="entry name" value="Type_1_exporter"/>
</dbReference>
<evidence type="ECO:0000313" key="12">
    <source>
        <dbReference type="Proteomes" id="UP000176204"/>
    </source>
</evidence>
<keyword evidence="7 8" id="KW-0472">Membrane</keyword>
<dbReference type="AlphaFoldDB" id="A0A1H6KM16"/>
<keyword evidence="12" id="KW-1185">Reference proteome</keyword>
<dbReference type="STRING" id="1679444.PYTT_0587"/>
<evidence type="ECO:0000256" key="1">
    <source>
        <dbReference type="ARBA" id="ARBA00004651"/>
    </source>
</evidence>
<proteinExistence type="predicted"/>
<keyword evidence="4" id="KW-0547">Nucleotide-binding</keyword>
<dbReference type="FunFam" id="3.40.50.300:FF:000287">
    <property type="entry name" value="Multidrug ABC transporter ATP-binding protein"/>
    <property type="match status" value="1"/>
</dbReference>
<accession>A0A1H6KM16</accession>
<evidence type="ECO:0000259" key="10">
    <source>
        <dbReference type="PROSITE" id="PS50929"/>
    </source>
</evidence>
<dbReference type="GO" id="GO:0005524">
    <property type="term" value="F:ATP binding"/>
    <property type="evidence" value="ECO:0007669"/>
    <property type="project" value="UniProtKB-KW"/>
</dbReference>
<keyword evidence="3 8" id="KW-0812">Transmembrane</keyword>